<evidence type="ECO:0000256" key="2">
    <source>
        <dbReference type="ARBA" id="ARBA00022723"/>
    </source>
</evidence>
<accession>A0AA96UZL9</accession>
<feature type="zinc finger region" description="C4-type" evidence="10">
    <location>
        <begin position="4"/>
        <end position="23"/>
    </location>
</feature>
<feature type="domain" description="TFIIS-type" evidence="12">
    <location>
        <begin position="60"/>
        <end position="100"/>
    </location>
</feature>
<dbReference type="Pfam" id="PF01096">
    <property type="entry name" value="Zn_ribbon_TFIIS"/>
    <property type="match status" value="1"/>
</dbReference>
<dbReference type="PIRSF" id="PIRSF005586">
    <property type="entry name" value="RNApol_RpoM"/>
    <property type="match status" value="1"/>
</dbReference>
<dbReference type="CDD" id="cd10511">
    <property type="entry name" value="Zn-ribbon_TFS"/>
    <property type="match status" value="1"/>
</dbReference>
<evidence type="ECO:0000256" key="11">
    <source>
        <dbReference type="RuleBase" id="RU003474"/>
    </source>
</evidence>
<dbReference type="KEGG" id="mehf:MmiHf6_09460"/>
<dbReference type="PROSITE" id="PS00466">
    <property type="entry name" value="ZF_TFIIS_1"/>
    <property type="match status" value="1"/>
</dbReference>
<dbReference type="InterPro" id="IPR019761">
    <property type="entry name" value="DNA-dir_RNA_pol-M_15_CS"/>
</dbReference>
<dbReference type="PANTHER" id="PTHR11239:SF12">
    <property type="entry name" value="DNA-DIRECTED RNA POLYMERASE III SUBUNIT RPC10"/>
    <property type="match status" value="1"/>
</dbReference>
<dbReference type="PROSITE" id="PS51133">
    <property type="entry name" value="ZF_TFIIS_2"/>
    <property type="match status" value="1"/>
</dbReference>
<dbReference type="GO" id="GO:0003899">
    <property type="term" value="F:DNA-directed RNA polymerase activity"/>
    <property type="evidence" value="ECO:0007669"/>
    <property type="project" value="InterPro"/>
</dbReference>
<comment type="similarity">
    <text evidence="8 11">Belongs to the archaeal rpoM/eukaryotic RPA12/RPB9/RPC11 RNA polymerase family.</text>
</comment>
<keyword evidence="3 10" id="KW-0863">Zinc-finger</keyword>
<dbReference type="SUPFAM" id="SSF57783">
    <property type="entry name" value="Zinc beta-ribbon"/>
    <property type="match status" value="1"/>
</dbReference>
<dbReference type="InterPro" id="IPR001222">
    <property type="entry name" value="Znf_TFIIS"/>
</dbReference>
<evidence type="ECO:0000256" key="5">
    <source>
        <dbReference type="ARBA" id="ARBA00023015"/>
    </source>
</evidence>
<dbReference type="Pfam" id="PF02150">
    <property type="entry name" value="Zn_ribbon_RPB9"/>
    <property type="match status" value="1"/>
</dbReference>
<reference evidence="13 14" key="1">
    <citation type="submission" date="2023-07" db="EMBL/GenBank/DDBJ databases">
        <title>Closed genoem sequence of Methanomicrococcus sp. Hf6.</title>
        <authorList>
            <person name="Poehlein A."/>
            <person name="Protasov E."/>
            <person name="Platt K."/>
            <person name="Reeh H."/>
            <person name="Daniel R."/>
            <person name="Brune A."/>
        </authorList>
    </citation>
    <scope>NUCLEOTIDE SEQUENCE [LARGE SCALE GENOMIC DNA]</scope>
    <source>
        <strain evidence="13 14">Hf6</strain>
    </source>
</reference>
<dbReference type="RefSeq" id="WP_316556773.1">
    <property type="nucleotide sequence ID" value="NZ_CP131059.1"/>
</dbReference>
<dbReference type="GeneID" id="85195484"/>
<evidence type="ECO:0000256" key="10">
    <source>
        <dbReference type="PIRSR" id="PIRSR005586-2"/>
    </source>
</evidence>
<feature type="binding site" evidence="9">
    <location>
        <position position="64"/>
    </location>
    <ligand>
        <name>Zn(2+)</name>
        <dbReference type="ChEBI" id="CHEBI:29105"/>
        <label>2</label>
    </ligand>
</feature>
<evidence type="ECO:0000256" key="8">
    <source>
        <dbReference type="PIRNR" id="PIRNR005586"/>
    </source>
</evidence>
<feature type="binding site" evidence="9">
    <location>
        <position position="4"/>
    </location>
    <ligand>
        <name>Zn(2+)</name>
        <dbReference type="ChEBI" id="CHEBI:29105"/>
        <label>1</label>
    </ligand>
</feature>
<dbReference type="GO" id="GO:0006355">
    <property type="term" value="P:regulation of DNA-templated transcription"/>
    <property type="evidence" value="ECO:0007669"/>
    <property type="project" value="InterPro"/>
</dbReference>
<dbReference type="GO" id="GO:0008270">
    <property type="term" value="F:zinc ion binding"/>
    <property type="evidence" value="ECO:0007669"/>
    <property type="project" value="UniProtKB-KW"/>
</dbReference>
<protein>
    <recommendedName>
        <fullName evidence="1">Transcription factor S</fullName>
    </recommendedName>
    <alternativeName>
        <fullName evidence="7">Transcription elongation factor IIS/RNA polymerase subunit homolog</fullName>
    </alternativeName>
</protein>
<feature type="binding site" evidence="9">
    <location>
        <position position="67"/>
    </location>
    <ligand>
        <name>Zn(2+)</name>
        <dbReference type="ChEBI" id="CHEBI:29105"/>
        <label>2</label>
    </ligand>
</feature>
<evidence type="ECO:0000313" key="14">
    <source>
        <dbReference type="Proteomes" id="UP001302978"/>
    </source>
</evidence>
<feature type="binding site" evidence="9">
    <location>
        <position position="23"/>
    </location>
    <ligand>
        <name>Zn(2+)</name>
        <dbReference type="ChEBI" id="CHEBI:29105"/>
        <label>1</label>
    </ligand>
</feature>
<proteinExistence type="inferred from homology"/>
<sequence length="103" mass="12119">MQFCPKCKSMMLPSGGEYKCKKCGCTSEIDKSSEMTFKAEIQEREVVVLEGDIEEGLPKTDVMCPECRNREAYWWLRQLRSADESETRFFKCTKCAFTWREYD</sequence>
<evidence type="ECO:0000256" key="3">
    <source>
        <dbReference type="ARBA" id="ARBA00022771"/>
    </source>
</evidence>
<feature type="binding site" evidence="9">
    <location>
        <position position="20"/>
    </location>
    <ligand>
        <name>Zn(2+)</name>
        <dbReference type="ChEBI" id="CHEBI:29105"/>
        <label>1</label>
    </ligand>
</feature>
<dbReference type="EMBL" id="CP131059">
    <property type="protein sequence ID" value="WNY23637.1"/>
    <property type="molecule type" value="Genomic_DNA"/>
</dbReference>
<name>A0AA96UZL9_9EURY</name>
<feature type="binding site" evidence="9">
    <location>
        <position position="7"/>
    </location>
    <ligand>
        <name>Zn(2+)</name>
        <dbReference type="ChEBI" id="CHEBI:29105"/>
        <label>1</label>
    </ligand>
</feature>
<dbReference type="InterPro" id="IPR012164">
    <property type="entry name" value="Rpa12/Rpb9/Rpc10/TFS"/>
</dbReference>
<dbReference type="PROSITE" id="PS01030">
    <property type="entry name" value="RNA_POL_M_15KD"/>
    <property type="match status" value="1"/>
</dbReference>
<evidence type="ECO:0000256" key="1">
    <source>
        <dbReference type="ARBA" id="ARBA00018272"/>
    </source>
</evidence>
<feature type="binding site" evidence="9">
    <location>
        <position position="92"/>
    </location>
    <ligand>
        <name>Zn(2+)</name>
        <dbReference type="ChEBI" id="CHEBI:29105"/>
        <label>2</label>
    </ligand>
</feature>
<evidence type="ECO:0000259" key="12">
    <source>
        <dbReference type="PROSITE" id="PS51133"/>
    </source>
</evidence>
<dbReference type="AlphaFoldDB" id="A0AA96UZL9"/>
<dbReference type="SMART" id="SM00440">
    <property type="entry name" value="ZnF_C2C2"/>
    <property type="match status" value="1"/>
</dbReference>
<evidence type="ECO:0000256" key="6">
    <source>
        <dbReference type="ARBA" id="ARBA00023163"/>
    </source>
</evidence>
<keyword evidence="5" id="KW-0805">Transcription regulation</keyword>
<dbReference type="Gene3D" id="2.20.25.10">
    <property type="match status" value="1"/>
</dbReference>
<dbReference type="InterPro" id="IPR001529">
    <property type="entry name" value="Zn_ribbon_RPB9"/>
</dbReference>
<dbReference type="InterPro" id="IPR006288">
    <property type="entry name" value="TFS"/>
</dbReference>
<dbReference type="Proteomes" id="UP001302978">
    <property type="component" value="Chromosome"/>
</dbReference>
<dbReference type="NCBIfam" id="TIGR01384">
    <property type="entry name" value="TFS_arch"/>
    <property type="match status" value="1"/>
</dbReference>
<evidence type="ECO:0000313" key="13">
    <source>
        <dbReference type="EMBL" id="WNY23637.1"/>
    </source>
</evidence>
<gene>
    <name evidence="13" type="ORF">MmiHf6_09460</name>
</gene>
<keyword evidence="14" id="KW-1185">Reference proteome</keyword>
<dbReference type="PANTHER" id="PTHR11239">
    <property type="entry name" value="DNA-DIRECTED RNA POLYMERASE"/>
    <property type="match status" value="1"/>
</dbReference>
<organism evidence="13 14">
    <name type="scientific">Methanimicrococcus hongohii</name>
    <dbReference type="NCBI Taxonomy" id="3028295"/>
    <lineage>
        <taxon>Archaea</taxon>
        <taxon>Methanobacteriati</taxon>
        <taxon>Methanobacteriota</taxon>
        <taxon>Stenosarchaea group</taxon>
        <taxon>Methanomicrobia</taxon>
        <taxon>Methanosarcinales</taxon>
        <taxon>Methanosarcinaceae</taxon>
        <taxon>Methanimicrococcus</taxon>
    </lineage>
</organism>
<feature type="binding site" evidence="9">
    <location>
        <position position="95"/>
    </location>
    <ligand>
        <name>Zn(2+)</name>
        <dbReference type="ChEBI" id="CHEBI:29105"/>
        <label>2</label>
    </ligand>
</feature>
<evidence type="ECO:0000256" key="7">
    <source>
        <dbReference type="ARBA" id="ARBA00032962"/>
    </source>
</evidence>
<keyword evidence="4 9" id="KW-0862">Zinc</keyword>
<keyword evidence="2 9" id="KW-0479">Metal-binding</keyword>
<evidence type="ECO:0000256" key="4">
    <source>
        <dbReference type="ARBA" id="ARBA00022833"/>
    </source>
</evidence>
<dbReference type="GO" id="GO:0006351">
    <property type="term" value="P:DNA-templated transcription"/>
    <property type="evidence" value="ECO:0007669"/>
    <property type="project" value="InterPro"/>
</dbReference>
<dbReference type="SMART" id="SM00661">
    <property type="entry name" value="RPOL9"/>
    <property type="match status" value="1"/>
</dbReference>
<keyword evidence="6 8" id="KW-0804">Transcription</keyword>
<dbReference type="GO" id="GO:0003676">
    <property type="term" value="F:nucleic acid binding"/>
    <property type="evidence" value="ECO:0007669"/>
    <property type="project" value="InterPro"/>
</dbReference>
<evidence type="ECO:0000256" key="9">
    <source>
        <dbReference type="PIRSR" id="PIRSR005586-1"/>
    </source>
</evidence>